<dbReference type="SUPFAM" id="SSF103088">
    <property type="entry name" value="OmpA-like"/>
    <property type="match status" value="1"/>
</dbReference>
<evidence type="ECO:0000256" key="3">
    <source>
        <dbReference type="PROSITE-ProRule" id="PRU00473"/>
    </source>
</evidence>
<dbReference type="Pfam" id="PF14346">
    <property type="entry name" value="DUF4398"/>
    <property type="match status" value="1"/>
</dbReference>
<organism evidence="5 6">
    <name type="scientific">Pseudomonas alkylphenolica</name>
    <dbReference type="NCBI Taxonomy" id="237609"/>
    <lineage>
        <taxon>Bacteria</taxon>
        <taxon>Pseudomonadati</taxon>
        <taxon>Pseudomonadota</taxon>
        <taxon>Gammaproteobacteria</taxon>
        <taxon>Pseudomonadales</taxon>
        <taxon>Pseudomonadaceae</taxon>
        <taxon>Pseudomonas</taxon>
    </lineage>
</organism>
<dbReference type="CDD" id="cd07185">
    <property type="entry name" value="OmpA_C-like"/>
    <property type="match status" value="1"/>
</dbReference>
<dbReference type="Proteomes" id="UP000028931">
    <property type="component" value="Chromosome"/>
</dbReference>
<dbReference type="PANTHER" id="PTHR30329:SF20">
    <property type="entry name" value="EXPORTED PROTEIN"/>
    <property type="match status" value="1"/>
</dbReference>
<dbReference type="AlphaFoldDB" id="A0A077FAA2"/>
<dbReference type="PROSITE" id="PS51123">
    <property type="entry name" value="OMPA_2"/>
    <property type="match status" value="1"/>
</dbReference>
<dbReference type="RefSeq" id="WP_038612315.1">
    <property type="nucleotide sequence ID" value="NZ_CP009048.1"/>
</dbReference>
<protein>
    <submittedName>
        <fullName evidence="5">OmpA family outer membrane protein</fullName>
    </submittedName>
</protein>
<dbReference type="InterPro" id="IPR006665">
    <property type="entry name" value="OmpA-like"/>
</dbReference>
<dbReference type="PRINTS" id="PR01021">
    <property type="entry name" value="OMPADOMAIN"/>
</dbReference>
<dbReference type="PRINTS" id="PR01023">
    <property type="entry name" value="NAFLGMOTY"/>
</dbReference>
<dbReference type="PANTHER" id="PTHR30329">
    <property type="entry name" value="STATOR ELEMENT OF FLAGELLAR MOTOR COMPLEX"/>
    <property type="match status" value="1"/>
</dbReference>
<proteinExistence type="predicted"/>
<reference evidence="5 6" key="1">
    <citation type="submission" date="2014-07" db="EMBL/GenBank/DDBJ databases">
        <authorList>
            <person name="Lee K."/>
            <person name="Lim J.Y."/>
            <person name="Hwang I."/>
        </authorList>
    </citation>
    <scope>NUCLEOTIDE SEQUENCE [LARGE SCALE GENOMIC DNA]</scope>
    <source>
        <strain evidence="5 6">KL28</strain>
    </source>
</reference>
<dbReference type="InterPro" id="IPR006690">
    <property type="entry name" value="OMPA-like_CS"/>
</dbReference>
<name>A0A077FAA2_9PSED</name>
<dbReference type="KEGG" id="palk:PSAKL28_31950"/>
<evidence type="ECO:0000313" key="5">
    <source>
        <dbReference type="EMBL" id="AIL62362.1"/>
    </source>
</evidence>
<evidence type="ECO:0000256" key="2">
    <source>
        <dbReference type="ARBA" id="ARBA00023136"/>
    </source>
</evidence>
<dbReference type="Pfam" id="PF00691">
    <property type="entry name" value="OmpA"/>
    <property type="match status" value="1"/>
</dbReference>
<dbReference type="InterPro" id="IPR006664">
    <property type="entry name" value="OMP_bac"/>
</dbReference>
<dbReference type="InterPro" id="IPR050330">
    <property type="entry name" value="Bact_OuterMem_StrucFunc"/>
</dbReference>
<sequence length="257" mass="27651">MQFKYLFIAVSAAGLLLSGCGTTPENAGLLEAREQFSALQSKPESSRLAGVETKAAFAALGQADLASLKDRKAPQVEQLAYLAKQKIAIAEQTIDLRKAEAGLLGIEAQRTQARLDVRTAQLKALQQLNAKPTERGAVVTFGDVLFDTGRAELKAGSLRNLDQLTEYLRANPERKVRVEGFTDSTGGDAYNQQLSERRAAAVANALRRAGVAPERVKVAGYGKEFPVASNADAQSRQLNRRVEVIISHGSNAVSDRS</sequence>
<dbReference type="eggNOG" id="COG2885">
    <property type="taxonomic scope" value="Bacteria"/>
</dbReference>
<dbReference type="InterPro" id="IPR025511">
    <property type="entry name" value="DUF4398"/>
</dbReference>
<dbReference type="OrthoDB" id="9782229at2"/>
<dbReference type="PROSITE" id="PS51257">
    <property type="entry name" value="PROKAR_LIPOPROTEIN"/>
    <property type="match status" value="1"/>
</dbReference>
<evidence type="ECO:0000313" key="6">
    <source>
        <dbReference type="Proteomes" id="UP000028931"/>
    </source>
</evidence>
<feature type="domain" description="OmpA-like" evidence="4">
    <location>
        <begin position="133"/>
        <end position="250"/>
    </location>
</feature>
<accession>A0A077FAA2</accession>
<dbReference type="GO" id="GO:0009279">
    <property type="term" value="C:cell outer membrane"/>
    <property type="evidence" value="ECO:0007669"/>
    <property type="project" value="UniProtKB-SubCell"/>
</dbReference>
<evidence type="ECO:0000259" key="4">
    <source>
        <dbReference type="PROSITE" id="PS51123"/>
    </source>
</evidence>
<comment type="subcellular location">
    <subcellularLocation>
        <location evidence="1">Cell outer membrane</location>
    </subcellularLocation>
</comment>
<evidence type="ECO:0000256" key="1">
    <source>
        <dbReference type="ARBA" id="ARBA00004442"/>
    </source>
</evidence>
<dbReference type="InterPro" id="IPR036737">
    <property type="entry name" value="OmpA-like_sf"/>
</dbReference>
<gene>
    <name evidence="5" type="ORF">PSAKL28_31950</name>
</gene>
<dbReference type="Gene3D" id="3.30.1330.60">
    <property type="entry name" value="OmpA-like domain"/>
    <property type="match status" value="1"/>
</dbReference>
<dbReference type="HOGENOM" id="CLU_016890_14_2_6"/>
<dbReference type="EMBL" id="CP009048">
    <property type="protein sequence ID" value="AIL62362.1"/>
    <property type="molecule type" value="Genomic_DNA"/>
</dbReference>
<dbReference type="PROSITE" id="PS01068">
    <property type="entry name" value="OMPA_1"/>
    <property type="match status" value="1"/>
</dbReference>
<keyword evidence="2 3" id="KW-0472">Membrane</keyword>